<comment type="caution">
    <text evidence="3">The sequence shown here is derived from an EMBL/GenBank/DDBJ whole genome shotgun (WGS) entry which is preliminary data.</text>
</comment>
<evidence type="ECO:0000259" key="1">
    <source>
        <dbReference type="Pfam" id="PF01408"/>
    </source>
</evidence>
<feature type="domain" description="Gfo/Idh/MocA-like oxidoreductase C-terminal" evidence="2">
    <location>
        <begin position="149"/>
        <end position="381"/>
    </location>
</feature>
<name>A0ABU1ADM4_9BACT</name>
<dbReference type="PANTHER" id="PTHR43377:SF2">
    <property type="entry name" value="BINDING ROSSMANN FOLD OXIDOREDUCTASE, PUTATIVE (AFU_ORTHOLOGUE AFUA_4G00560)-RELATED"/>
    <property type="match status" value="1"/>
</dbReference>
<dbReference type="Gene3D" id="3.30.360.10">
    <property type="entry name" value="Dihydrodipicolinate Reductase, domain 2"/>
    <property type="match status" value="1"/>
</dbReference>
<evidence type="ECO:0000313" key="3">
    <source>
        <dbReference type="EMBL" id="MDQ8192806.1"/>
    </source>
</evidence>
<dbReference type="SUPFAM" id="SSF55347">
    <property type="entry name" value="Glyceraldehyde-3-phosphate dehydrogenase-like, C-terminal domain"/>
    <property type="match status" value="1"/>
</dbReference>
<dbReference type="EMBL" id="JARXIC010000001">
    <property type="protein sequence ID" value="MDQ8192806.1"/>
    <property type="molecule type" value="Genomic_DNA"/>
</dbReference>
<dbReference type="Proteomes" id="UP001243717">
    <property type="component" value="Unassembled WGS sequence"/>
</dbReference>
<protein>
    <submittedName>
        <fullName evidence="3">Gfo/Idh/MocA family oxidoreductase</fullName>
    </submittedName>
</protein>
<dbReference type="PANTHER" id="PTHR43377">
    <property type="entry name" value="BILIVERDIN REDUCTASE A"/>
    <property type="match status" value="1"/>
</dbReference>
<dbReference type="InterPro" id="IPR051450">
    <property type="entry name" value="Gfo/Idh/MocA_Oxidoreductases"/>
</dbReference>
<dbReference type="SUPFAM" id="SSF51735">
    <property type="entry name" value="NAD(P)-binding Rossmann-fold domains"/>
    <property type="match status" value="1"/>
</dbReference>
<dbReference type="RefSeq" id="WP_308983316.1">
    <property type="nucleotide sequence ID" value="NZ_JARXIC010000001.1"/>
</dbReference>
<dbReference type="Pfam" id="PF01408">
    <property type="entry name" value="GFO_IDH_MocA"/>
    <property type="match status" value="1"/>
</dbReference>
<gene>
    <name evidence="3" type="ORF">QEH59_00115</name>
</gene>
<feature type="domain" description="Gfo/Idh/MocA-like oxidoreductase N-terminal" evidence="1">
    <location>
        <begin position="15"/>
        <end position="133"/>
    </location>
</feature>
<dbReference type="Gene3D" id="3.40.50.720">
    <property type="entry name" value="NAD(P)-binding Rossmann-like Domain"/>
    <property type="match status" value="1"/>
</dbReference>
<dbReference type="InterPro" id="IPR000683">
    <property type="entry name" value="Gfo/Idh/MocA-like_OxRdtase_N"/>
</dbReference>
<organism evidence="3 4">
    <name type="scientific">Thalassobacterium sedimentorum</name>
    <dbReference type="NCBI Taxonomy" id="3041258"/>
    <lineage>
        <taxon>Bacteria</taxon>
        <taxon>Pseudomonadati</taxon>
        <taxon>Verrucomicrobiota</taxon>
        <taxon>Opitutia</taxon>
        <taxon>Puniceicoccales</taxon>
        <taxon>Coraliomargaritaceae</taxon>
        <taxon>Thalassobacterium</taxon>
    </lineage>
</organism>
<dbReference type="Pfam" id="PF02894">
    <property type="entry name" value="GFO_IDH_MocA_C"/>
    <property type="match status" value="1"/>
</dbReference>
<accession>A0ABU1ADM4</accession>
<sequence length="396" mass="44117">MKNDTKSPIESMEVGVGLIGAGIRFLSILKELLPLSAGIQIKAIYDPQEAAVTRCQERFAKDAVACTSVDELCARDDVDWVFIGSWNSKHAEQAITALRAGKHVFCEKPLALTAEEGLSIKQACLDSGRTFALGLVLRYSPLYRALHTAIRTGKIGKILSFEFNETLSFRHGGYIHGNWRRFTENAGPHILEKCCHDIDLALWLIDSLPVKAASFGGLNFFLPENEHHQERLGPGPNGEVPFQHFVRWENENPFKTEKNIIDNQVVILEFENEVRATFHTNCLSAMPERRFYILGDEGTLRADAHTGQLELKRIGWDEPVQTWHPINGGAHAGSDIPMCHELAECMAGLRPPVAGIEEGMRSLVVAESIDAAMRTGQVIDLRPVYRECAIPLKNNR</sequence>
<dbReference type="InterPro" id="IPR004104">
    <property type="entry name" value="Gfo/Idh/MocA-like_OxRdtase_C"/>
</dbReference>
<proteinExistence type="predicted"/>
<evidence type="ECO:0000313" key="4">
    <source>
        <dbReference type="Proteomes" id="UP001243717"/>
    </source>
</evidence>
<reference evidence="3 4" key="1">
    <citation type="submission" date="2023-04" db="EMBL/GenBank/DDBJ databases">
        <title>A novel bacteria isolated from coastal sediment.</title>
        <authorList>
            <person name="Liu X.-J."/>
            <person name="Du Z.-J."/>
        </authorList>
    </citation>
    <scope>NUCLEOTIDE SEQUENCE [LARGE SCALE GENOMIC DNA]</scope>
    <source>
        <strain evidence="3 4">SDUM461004</strain>
    </source>
</reference>
<dbReference type="InterPro" id="IPR036291">
    <property type="entry name" value="NAD(P)-bd_dom_sf"/>
</dbReference>
<keyword evidence="4" id="KW-1185">Reference proteome</keyword>
<evidence type="ECO:0000259" key="2">
    <source>
        <dbReference type="Pfam" id="PF02894"/>
    </source>
</evidence>